<evidence type="ECO:0000313" key="2">
    <source>
        <dbReference type="Proteomes" id="UP000235116"/>
    </source>
</evidence>
<protein>
    <submittedName>
        <fullName evidence="1">TIGR00266 family protein</fullName>
    </submittedName>
</protein>
<dbReference type="InterPro" id="IPR002838">
    <property type="entry name" value="AIM24"/>
</dbReference>
<accession>A0A2K9LRN4</accession>
<dbReference type="AlphaFoldDB" id="A0A2K9LRN4"/>
<reference evidence="2" key="1">
    <citation type="submission" date="2017-08" db="EMBL/GenBank/DDBJ databases">
        <title>Direct submision.</title>
        <authorList>
            <person name="Kim S.-J."/>
            <person name="Rhee S.-K."/>
        </authorList>
    </citation>
    <scope>NUCLEOTIDE SEQUENCE [LARGE SCALE GENOMIC DNA]</scope>
    <source>
        <strain evidence="2">GI5</strain>
    </source>
</reference>
<dbReference type="InterPro" id="IPR036983">
    <property type="entry name" value="AIM24_sf"/>
</dbReference>
<evidence type="ECO:0000313" key="1">
    <source>
        <dbReference type="EMBL" id="AUM14963.1"/>
    </source>
</evidence>
<keyword evidence="2" id="KW-1185">Reference proteome</keyword>
<dbReference type="PANTHER" id="PTHR43657:SF1">
    <property type="entry name" value="ALTERED INHERITANCE OF MITOCHONDRIA PROTEIN 24, MITOCHONDRIAL"/>
    <property type="match status" value="1"/>
</dbReference>
<dbReference type="PANTHER" id="PTHR43657">
    <property type="entry name" value="TRYPTOPHAN RNA-BINDING ATTENUATOR PROTEIN-LIKE PROTEIN"/>
    <property type="match status" value="1"/>
</dbReference>
<dbReference type="EMBL" id="CP022684">
    <property type="protein sequence ID" value="AUM14963.1"/>
    <property type="molecule type" value="Genomic_DNA"/>
</dbReference>
<dbReference type="Gene3D" id="3.60.160.10">
    <property type="entry name" value="Mitochondrial biogenesis AIM24"/>
    <property type="match status" value="1"/>
</dbReference>
<gene>
    <name evidence="1" type="ORF">Kalk_14205</name>
</gene>
<dbReference type="InterPro" id="IPR016031">
    <property type="entry name" value="Trp_RNA-bd_attenuator-like_dom"/>
</dbReference>
<organism evidence="1 2">
    <name type="scientific">Ketobacter alkanivorans</name>
    <dbReference type="NCBI Taxonomy" id="1917421"/>
    <lineage>
        <taxon>Bacteria</taxon>
        <taxon>Pseudomonadati</taxon>
        <taxon>Pseudomonadota</taxon>
        <taxon>Gammaproteobacteria</taxon>
        <taxon>Pseudomonadales</taxon>
        <taxon>Ketobacteraceae</taxon>
        <taxon>Ketobacter</taxon>
    </lineage>
</organism>
<dbReference type="KEGG" id="kak:Kalk_14205"/>
<dbReference type="OrthoDB" id="9779518at2"/>
<name>A0A2K9LRN4_9GAMM</name>
<dbReference type="SUPFAM" id="SSF51219">
    <property type="entry name" value="TRAP-like"/>
    <property type="match status" value="1"/>
</dbReference>
<dbReference type="NCBIfam" id="TIGR00266">
    <property type="entry name" value="TIGR00266 family protein"/>
    <property type="match status" value="1"/>
</dbReference>
<dbReference type="Proteomes" id="UP000235116">
    <property type="component" value="Chromosome"/>
</dbReference>
<dbReference type="Pfam" id="PF01987">
    <property type="entry name" value="AIM24"/>
    <property type="match status" value="1"/>
</dbReference>
<sequence length="311" mass="33744">MANIDEQKAEAIFDRGNVTIKKGVDEQTAAKFQKALEQIGAIAVIDPPLPGSEAPLSFDEPVTVEETTPPPAAPALHQAAAALEQTNPKGYPFTIEGRPDYAFLTVKVPANETLKVEASSMATMDTHMKMKTKLRGGFGRFLSGESIFINEFTAEGGPGEIGIAPGSPGDMTHLYLDNNIVYLQNSAFVASTMGVEIESKWQGLTKGFFSGESLFLIRASGSGDLWFNTYGALIEIDVEEDYVVDTGNIVAFTDGLDYTITKVGGYKSLFFSGEGFVCRFKGQGKVWIQTRGVAAFAWWAHWFRPVEKSNG</sequence>
<proteinExistence type="predicted"/>